<keyword evidence="10" id="KW-0966">Cell projection</keyword>
<evidence type="ECO:0000313" key="11">
    <source>
        <dbReference type="Proteomes" id="UP001465331"/>
    </source>
</evidence>
<proteinExistence type="inferred from homology"/>
<dbReference type="InterPro" id="IPR001444">
    <property type="entry name" value="Flag_bb_rod_N"/>
</dbReference>
<dbReference type="InterPro" id="IPR053967">
    <property type="entry name" value="LlgE_F_G-like_D1"/>
</dbReference>
<organism evidence="10 11">
    <name type="scientific">Sinimarinibacterium thermocellulolyticum</name>
    <dbReference type="NCBI Taxonomy" id="3170016"/>
    <lineage>
        <taxon>Bacteria</taxon>
        <taxon>Pseudomonadati</taxon>
        <taxon>Pseudomonadota</taxon>
        <taxon>Gammaproteobacteria</taxon>
        <taxon>Nevskiales</taxon>
        <taxon>Nevskiaceae</taxon>
        <taxon>Sinimarinibacterium</taxon>
    </lineage>
</organism>
<keyword evidence="4 5" id="KW-0975">Bacterial flagellum</keyword>
<dbReference type="InterPro" id="IPR010930">
    <property type="entry name" value="Flg_bb/hook_C_dom"/>
</dbReference>
<feature type="domain" description="Flagellar hook protein FlgE/F/G-like D1" evidence="9">
    <location>
        <begin position="83"/>
        <end position="124"/>
    </location>
</feature>
<evidence type="ECO:0000256" key="3">
    <source>
        <dbReference type="ARBA" id="ARBA00019015"/>
    </source>
</evidence>
<comment type="subcellular location">
    <subcellularLocation>
        <location evidence="1 5">Bacterial flagellum basal body</location>
    </subcellularLocation>
</comment>
<dbReference type="NCBIfam" id="TIGR03506">
    <property type="entry name" value="FlgEFG_subfam"/>
    <property type="match status" value="1"/>
</dbReference>
<evidence type="ECO:0000256" key="5">
    <source>
        <dbReference type="RuleBase" id="RU362116"/>
    </source>
</evidence>
<comment type="caution">
    <text evidence="10">The sequence shown here is derived from an EMBL/GenBank/DDBJ whole genome shotgun (WGS) entry which is preliminary data.</text>
</comment>
<protein>
    <recommendedName>
        <fullName evidence="3 5">Flagellar hook protein FlgE</fullName>
    </recommendedName>
</protein>
<dbReference type="Gene3D" id="2.60.98.20">
    <property type="entry name" value="Flagellar hook protein FlgE"/>
    <property type="match status" value="1"/>
</dbReference>
<dbReference type="NCBIfam" id="NF004238">
    <property type="entry name" value="PRK05682.1-1"/>
    <property type="match status" value="1"/>
</dbReference>
<dbReference type="PANTHER" id="PTHR30435:SF1">
    <property type="entry name" value="FLAGELLAR HOOK PROTEIN FLGE"/>
    <property type="match status" value="1"/>
</dbReference>
<dbReference type="Pfam" id="PF22692">
    <property type="entry name" value="LlgE_F_G_D1"/>
    <property type="match status" value="1"/>
</dbReference>
<feature type="domain" description="Flagellar basal body rod protein N-terminal" evidence="6">
    <location>
        <begin position="5"/>
        <end position="33"/>
    </location>
</feature>
<sequence length="406" mass="41979">MSFSIALSGLKAASADLGVTANNIANANTTGFKQSRAEFAELFPVSSYGVAANATGAGTRLARVAQQFQQGAINFTNNSLDLALSGEGFFTLSDNGAMVYSRAGAFGTDRNGYVVNAAGQRLQVFPPIAGAQGFDTARLADLQLTTGDNPPRASTRLTAAVNLPASAQPPANGSFDAGDPTSYNFTRSVTVYDSLGAAHTASLFFVKGASPNEWNVHAQIDGSDVGGANALTFTDSGTLLTPANGEITLPGFAPTTGAADLNLTLNFAAATQFGDDFGLAELSQDGYATGRLTGIEITQDGIVQARYTNGQATPLGRIALANFPNPQGLQRLGDNAWGETFAAGPVLRGAAGETDFGLIQAGALEGSNVDLTEQLVNMITAQRNFQANAQMISTTDQITQTVINIR</sequence>
<feature type="domain" description="Flagellar hook protein FlgE D2" evidence="8">
    <location>
        <begin position="162"/>
        <end position="287"/>
    </location>
</feature>
<dbReference type="SUPFAM" id="SSF117143">
    <property type="entry name" value="Flagellar hook protein flgE"/>
    <property type="match status" value="1"/>
</dbReference>
<dbReference type="InterPro" id="IPR037058">
    <property type="entry name" value="Falgellar_hook_FlgE_sf"/>
</dbReference>
<accession>A0ABV2AA39</accession>
<dbReference type="InterPro" id="IPR020013">
    <property type="entry name" value="Flagellar_FlgE/F/G"/>
</dbReference>
<evidence type="ECO:0000259" key="7">
    <source>
        <dbReference type="Pfam" id="PF06429"/>
    </source>
</evidence>
<keyword evidence="10" id="KW-0282">Flagellum</keyword>
<dbReference type="RefSeq" id="WP_352889113.1">
    <property type="nucleotide sequence ID" value="NZ_JBEPIJ010000008.1"/>
</dbReference>
<dbReference type="InterPro" id="IPR037925">
    <property type="entry name" value="FlgE/F/G-like"/>
</dbReference>
<comment type="function">
    <text evidence="5">A flexible structure which links the flagellar filament to the drive apparatus in the basal body.</text>
</comment>
<dbReference type="InterPro" id="IPR019776">
    <property type="entry name" value="Flagellar_basal_body_rod_CS"/>
</dbReference>
<reference evidence="10 11" key="1">
    <citation type="submission" date="2024-06" db="EMBL/GenBank/DDBJ databases">
        <authorList>
            <person name="Li Z."/>
            <person name="Jiang Y."/>
        </authorList>
    </citation>
    <scope>NUCLEOTIDE SEQUENCE [LARGE SCALE GENOMIC DNA]</scope>
    <source>
        <strain evidence="10 11">HSW-8</strain>
    </source>
</reference>
<dbReference type="EMBL" id="JBEPIJ010000008">
    <property type="protein sequence ID" value="MES0874123.1"/>
    <property type="molecule type" value="Genomic_DNA"/>
</dbReference>
<gene>
    <name evidence="10" type="primary">flgE</name>
    <name evidence="10" type="ORF">ABSH63_08920</name>
</gene>
<keyword evidence="11" id="KW-1185">Reference proteome</keyword>
<evidence type="ECO:0000256" key="1">
    <source>
        <dbReference type="ARBA" id="ARBA00004117"/>
    </source>
</evidence>
<evidence type="ECO:0000259" key="8">
    <source>
        <dbReference type="Pfam" id="PF07559"/>
    </source>
</evidence>
<dbReference type="Proteomes" id="UP001465331">
    <property type="component" value="Unassembled WGS sequence"/>
</dbReference>
<dbReference type="Pfam" id="PF06429">
    <property type="entry name" value="Flg_bbr_C"/>
    <property type="match status" value="1"/>
</dbReference>
<feature type="domain" description="Flagellar basal-body/hook protein C-terminal" evidence="7">
    <location>
        <begin position="360"/>
        <end position="405"/>
    </location>
</feature>
<evidence type="ECO:0000256" key="2">
    <source>
        <dbReference type="ARBA" id="ARBA00009677"/>
    </source>
</evidence>
<dbReference type="Pfam" id="PF00460">
    <property type="entry name" value="Flg_bb_rod"/>
    <property type="match status" value="1"/>
</dbReference>
<name>A0ABV2AA39_9GAMM</name>
<evidence type="ECO:0000313" key="10">
    <source>
        <dbReference type="EMBL" id="MES0874123.1"/>
    </source>
</evidence>
<evidence type="ECO:0000259" key="6">
    <source>
        <dbReference type="Pfam" id="PF00460"/>
    </source>
</evidence>
<dbReference type="PROSITE" id="PS00588">
    <property type="entry name" value="FLAGELLA_BB_ROD"/>
    <property type="match status" value="1"/>
</dbReference>
<evidence type="ECO:0000256" key="4">
    <source>
        <dbReference type="ARBA" id="ARBA00023143"/>
    </source>
</evidence>
<dbReference type="InterPro" id="IPR011491">
    <property type="entry name" value="FlgE_D2"/>
</dbReference>
<evidence type="ECO:0000259" key="9">
    <source>
        <dbReference type="Pfam" id="PF22692"/>
    </source>
</evidence>
<comment type="similarity">
    <text evidence="2 5">Belongs to the flagella basal body rod proteins family.</text>
</comment>
<dbReference type="PANTHER" id="PTHR30435">
    <property type="entry name" value="FLAGELLAR PROTEIN"/>
    <property type="match status" value="1"/>
</dbReference>
<keyword evidence="10" id="KW-0969">Cilium</keyword>
<dbReference type="Pfam" id="PF07559">
    <property type="entry name" value="FlgE_D2"/>
    <property type="match status" value="1"/>
</dbReference>